<dbReference type="EMBL" id="JBJKFK010000292">
    <property type="protein sequence ID" value="KAL3318060.1"/>
    <property type="molecule type" value="Genomic_DNA"/>
</dbReference>
<proteinExistence type="predicted"/>
<protein>
    <submittedName>
        <fullName evidence="1">Uncharacterized protein</fullName>
    </submittedName>
</protein>
<evidence type="ECO:0000313" key="1">
    <source>
        <dbReference type="EMBL" id="KAL3318060.1"/>
    </source>
</evidence>
<evidence type="ECO:0000313" key="2">
    <source>
        <dbReference type="Proteomes" id="UP001626550"/>
    </source>
</evidence>
<accession>A0ABD2QET8</accession>
<sequence>MIEIWAYFGMGRDVVFMYGRSYLLTINRFLIRNYYSSTRIFEKIDGQSVYYSKVGHGPNNIICLPGPFGSAIMDFQSMFHLIDPNK</sequence>
<organism evidence="1 2">
    <name type="scientific">Cichlidogyrus casuarinus</name>
    <dbReference type="NCBI Taxonomy" id="1844966"/>
    <lineage>
        <taxon>Eukaryota</taxon>
        <taxon>Metazoa</taxon>
        <taxon>Spiralia</taxon>
        <taxon>Lophotrochozoa</taxon>
        <taxon>Platyhelminthes</taxon>
        <taxon>Monogenea</taxon>
        <taxon>Monopisthocotylea</taxon>
        <taxon>Dactylogyridea</taxon>
        <taxon>Ancyrocephalidae</taxon>
        <taxon>Cichlidogyrus</taxon>
    </lineage>
</organism>
<name>A0ABD2QET8_9PLAT</name>
<comment type="caution">
    <text evidence="1">The sequence shown here is derived from an EMBL/GenBank/DDBJ whole genome shotgun (WGS) entry which is preliminary data.</text>
</comment>
<dbReference type="AlphaFoldDB" id="A0ABD2QET8"/>
<gene>
    <name evidence="1" type="ORF">Ciccas_003274</name>
</gene>
<keyword evidence="2" id="KW-1185">Reference proteome</keyword>
<dbReference type="Proteomes" id="UP001626550">
    <property type="component" value="Unassembled WGS sequence"/>
</dbReference>
<reference evidence="1 2" key="1">
    <citation type="submission" date="2024-11" db="EMBL/GenBank/DDBJ databases">
        <title>Adaptive evolution of stress response genes in parasites aligns with host niche diversity.</title>
        <authorList>
            <person name="Hahn C."/>
            <person name="Resl P."/>
        </authorList>
    </citation>
    <scope>NUCLEOTIDE SEQUENCE [LARGE SCALE GENOMIC DNA]</scope>
    <source>
        <strain evidence="1">EGGRZ-B1_66</strain>
        <tissue evidence="1">Body</tissue>
    </source>
</reference>